<keyword evidence="1" id="KW-1133">Transmembrane helix</keyword>
<proteinExistence type="predicted"/>
<dbReference type="STRING" id="1121884.SAMN02745131_03948"/>
<dbReference type="EMBL" id="FQUU01000025">
    <property type="protein sequence ID" value="SHF95413.1"/>
    <property type="molecule type" value="Genomic_DNA"/>
</dbReference>
<feature type="transmembrane region" description="Helical" evidence="1">
    <location>
        <begin position="6"/>
        <end position="24"/>
    </location>
</feature>
<keyword evidence="3" id="KW-1185">Reference proteome</keyword>
<reference evidence="2 3" key="1">
    <citation type="submission" date="2016-11" db="EMBL/GenBank/DDBJ databases">
        <authorList>
            <person name="Jaros S."/>
            <person name="Januszkiewicz K."/>
            <person name="Wedrychowicz H."/>
        </authorList>
    </citation>
    <scope>NUCLEOTIDE SEQUENCE [LARGE SCALE GENOMIC DNA]</scope>
    <source>
        <strain evidence="2 3">DSM 18119</strain>
    </source>
</reference>
<dbReference type="OrthoDB" id="661036at2"/>
<dbReference type="AlphaFoldDB" id="A0A1M5FVC6"/>
<organism evidence="2 3">
    <name type="scientific">Flavisolibacter ginsengisoli DSM 18119</name>
    <dbReference type="NCBI Taxonomy" id="1121884"/>
    <lineage>
        <taxon>Bacteria</taxon>
        <taxon>Pseudomonadati</taxon>
        <taxon>Bacteroidota</taxon>
        <taxon>Chitinophagia</taxon>
        <taxon>Chitinophagales</taxon>
        <taxon>Chitinophagaceae</taxon>
        <taxon>Flavisolibacter</taxon>
    </lineage>
</organism>
<dbReference type="RefSeq" id="WP_072837062.1">
    <property type="nucleotide sequence ID" value="NZ_FQUU01000025.1"/>
</dbReference>
<evidence type="ECO:0000313" key="2">
    <source>
        <dbReference type="EMBL" id="SHF95413.1"/>
    </source>
</evidence>
<evidence type="ECO:0000313" key="3">
    <source>
        <dbReference type="Proteomes" id="UP000184048"/>
    </source>
</evidence>
<dbReference type="Proteomes" id="UP000184048">
    <property type="component" value="Unassembled WGS sequence"/>
</dbReference>
<sequence length="157" mass="18129">MEFVWMIPLYLIIPATGIIFLFKGFNADKGHGRKRIGFGFLLLSLPFLHAFLVHQGETRNEKSLIGSYALDSTGQVVLNLHADKTFELAKLDSINSFGKGKWQYRRWDIDEVDLTFVDSSQLSFEIVYQDKERYLQNSFWTGKSHKYLKLVSADNTQ</sequence>
<keyword evidence="1" id="KW-0812">Transmembrane</keyword>
<gene>
    <name evidence="2" type="ORF">SAMN02745131_03948</name>
</gene>
<protein>
    <submittedName>
        <fullName evidence="2">Uncharacterized protein</fullName>
    </submittedName>
</protein>
<evidence type="ECO:0000256" key="1">
    <source>
        <dbReference type="SAM" id="Phobius"/>
    </source>
</evidence>
<keyword evidence="1" id="KW-0472">Membrane</keyword>
<feature type="transmembrane region" description="Helical" evidence="1">
    <location>
        <begin position="36"/>
        <end position="54"/>
    </location>
</feature>
<name>A0A1M5FVC6_9BACT</name>
<accession>A0A1M5FVC6</accession>